<proteinExistence type="predicted"/>
<reference evidence="1 2" key="1">
    <citation type="submission" date="2018-09" db="EMBL/GenBank/DDBJ databases">
        <title>Sphingomonas peninsula sp. nov., isolated from fildes peninsula, Antarctic soil.</title>
        <authorList>
            <person name="Yingchao G."/>
        </authorList>
    </citation>
    <scope>NUCLEOTIDE SEQUENCE [LARGE SCALE GENOMIC DNA]</scope>
    <source>
        <strain evidence="1 2">YZ-8</strain>
    </source>
</reference>
<dbReference type="AlphaFoldDB" id="A0A494THC3"/>
<dbReference type="Proteomes" id="UP000276254">
    <property type="component" value="Chromosome"/>
</dbReference>
<dbReference type="KEGG" id="spha:D3Y57_13020"/>
<organism evidence="1 2">
    <name type="scientific">Sphingomonas paeninsulae</name>
    <dbReference type="NCBI Taxonomy" id="2319844"/>
    <lineage>
        <taxon>Bacteria</taxon>
        <taxon>Pseudomonadati</taxon>
        <taxon>Pseudomonadota</taxon>
        <taxon>Alphaproteobacteria</taxon>
        <taxon>Sphingomonadales</taxon>
        <taxon>Sphingomonadaceae</taxon>
        <taxon>Sphingomonas</taxon>
    </lineage>
</organism>
<keyword evidence="2" id="KW-1185">Reference proteome</keyword>
<gene>
    <name evidence="1" type="ORF">D3Y57_13020</name>
</gene>
<protein>
    <submittedName>
        <fullName evidence="1">Uncharacterized protein</fullName>
    </submittedName>
</protein>
<accession>A0A494THC3</accession>
<evidence type="ECO:0000313" key="1">
    <source>
        <dbReference type="EMBL" id="AYJ86712.1"/>
    </source>
</evidence>
<sequence length="64" mass="7266">MSPLQFYRDQAVRSHAEADAATLDNVRVRCTRAAIAWEEMAERISRTDAMRAEREAVTAARTEL</sequence>
<name>A0A494THC3_SPHPE</name>
<evidence type="ECO:0000313" key="2">
    <source>
        <dbReference type="Proteomes" id="UP000276254"/>
    </source>
</evidence>
<dbReference type="RefSeq" id="WP_121153335.1">
    <property type="nucleotide sequence ID" value="NZ_CP032829.1"/>
</dbReference>
<dbReference type="OrthoDB" id="7411138at2"/>
<dbReference type="EMBL" id="CP032829">
    <property type="protein sequence ID" value="AYJ86712.1"/>
    <property type="molecule type" value="Genomic_DNA"/>
</dbReference>